<sequence length="266" mass="30031">MKKTILVALAGLVAVVAFGQDKKTRKQKQDDRKQRINQLIKQEEEGALIYHKQGAFGIKLNTDGYGIFYEHGKYKTINRTDLWWMELGEHQSKKQEKRTNSLGGYYIGNPYVYGKINNFYHFKLGLGQQRLIGGKGNKNGVAVSAIYGGGLSAGMLKPYYLSVYYSNTGQSKDIRYTDDPQSFLDPSAIDGAAGLFKGFNKIKFVPGVHARAALRFDYGRFNELLSAIEVGVNAEYYTQNMPIMVYDSNQKFFFNGYVALVFGKRK</sequence>
<evidence type="ECO:0008006" key="4">
    <source>
        <dbReference type="Google" id="ProtNLM"/>
    </source>
</evidence>
<name>A0A917IV30_9BACT</name>
<keyword evidence="1" id="KW-0732">Signal</keyword>
<evidence type="ECO:0000313" key="2">
    <source>
        <dbReference type="EMBL" id="GGH62644.1"/>
    </source>
</evidence>
<evidence type="ECO:0000313" key="3">
    <source>
        <dbReference type="Proteomes" id="UP000627292"/>
    </source>
</evidence>
<reference evidence="2" key="2">
    <citation type="submission" date="2020-09" db="EMBL/GenBank/DDBJ databases">
        <authorList>
            <person name="Sun Q."/>
            <person name="Zhou Y."/>
        </authorList>
    </citation>
    <scope>NUCLEOTIDE SEQUENCE</scope>
    <source>
        <strain evidence="2">CGMCC 1.15290</strain>
    </source>
</reference>
<feature type="signal peptide" evidence="1">
    <location>
        <begin position="1"/>
        <end position="19"/>
    </location>
</feature>
<protein>
    <recommendedName>
        <fullName evidence="4">Outer membrane protein beta-barrel domain-containing protein</fullName>
    </recommendedName>
</protein>
<evidence type="ECO:0000256" key="1">
    <source>
        <dbReference type="SAM" id="SignalP"/>
    </source>
</evidence>
<comment type="caution">
    <text evidence="2">The sequence shown here is derived from an EMBL/GenBank/DDBJ whole genome shotgun (WGS) entry which is preliminary data.</text>
</comment>
<dbReference type="Proteomes" id="UP000627292">
    <property type="component" value="Unassembled WGS sequence"/>
</dbReference>
<feature type="chain" id="PRO_5038008030" description="Outer membrane protein beta-barrel domain-containing protein" evidence="1">
    <location>
        <begin position="20"/>
        <end position="266"/>
    </location>
</feature>
<gene>
    <name evidence="2" type="ORF">GCM10011379_12810</name>
</gene>
<proteinExistence type="predicted"/>
<keyword evidence="3" id="KW-1185">Reference proteome</keyword>
<organism evidence="2 3">
    <name type="scientific">Filimonas zeae</name>
    <dbReference type="NCBI Taxonomy" id="1737353"/>
    <lineage>
        <taxon>Bacteria</taxon>
        <taxon>Pseudomonadati</taxon>
        <taxon>Bacteroidota</taxon>
        <taxon>Chitinophagia</taxon>
        <taxon>Chitinophagales</taxon>
        <taxon>Chitinophagaceae</taxon>
        <taxon>Filimonas</taxon>
    </lineage>
</organism>
<dbReference type="EMBL" id="BMIB01000001">
    <property type="protein sequence ID" value="GGH62644.1"/>
    <property type="molecule type" value="Genomic_DNA"/>
</dbReference>
<dbReference type="RefSeq" id="WP_188951135.1">
    <property type="nucleotide sequence ID" value="NZ_BMIB01000001.1"/>
</dbReference>
<dbReference type="AlphaFoldDB" id="A0A917IV30"/>
<reference evidence="2" key="1">
    <citation type="journal article" date="2014" name="Int. J. Syst. Evol. Microbiol.">
        <title>Complete genome sequence of Corynebacterium casei LMG S-19264T (=DSM 44701T), isolated from a smear-ripened cheese.</title>
        <authorList>
            <consortium name="US DOE Joint Genome Institute (JGI-PGF)"/>
            <person name="Walter F."/>
            <person name="Albersmeier A."/>
            <person name="Kalinowski J."/>
            <person name="Ruckert C."/>
        </authorList>
    </citation>
    <scope>NUCLEOTIDE SEQUENCE</scope>
    <source>
        <strain evidence="2">CGMCC 1.15290</strain>
    </source>
</reference>
<accession>A0A917IV30</accession>